<protein>
    <recommendedName>
        <fullName evidence="3">Chromo domain-containing protein</fullName>
    </recommendedName>
</protein>
<accession>A0A9Q3H5A2</accession>
<sequence>MRLVKPCHQTEGDRLTSRIKSHTPQELVEVEDSPAPVKIMAQARMIILNVKDHRQYLVRFKSHTDDKDKWLAEDALEDGDANLRIFIASRRA</sequence>
<evidence type="ECO:0000313" key="2">
    <source>
        <dbReference type="Proteomes" id="UP000765509"/>
    </source>
</evidence>
<dbReference type="EMBL" id="AVOT02011271">
    <property type="protein sequence ID" value="MBW0491816.1"/>
    <property type="molecule type" value="Genomic_DNA"/>
</dbReference>
<evidence type="ECO:0008006" key="3">
    <source>
        <dbReference type="Google" id="ProtNLM"/>
    </source>
</evidence>
<proteinExistence type="predicted"/>
<evidence type="ECO:0000313" key="1">
    <source>
        <dbReference type="EMBL" id="MBW0491816.1"/>
    </source>
</evidence>
<name>A0A9Q3H5A2_9BASI</name>
<comment type="caution">
    <text evidence="1">The sequence shown here is derived from an EMBL/GenBank/DDBJ whole genome shotgun (WGS) entry which is preliminary data.</text>
</comment>
<gene>
    <name evidence="1" type="ORF">O181_031531</name>
</gene>
<keyword evidence="2" id="KW-1185">Reference proteome</keyword>
<dbReference type="Proteomes" id="UP000765509">
    <property type="component" value="Unassembled WGS sequence"/>
</dbReference>
<reference evidence="1" key="1">
    <citation type="submission" date="2021-03" db="EMBL/GenBank/DDBJ databases">
        <title>Draft genome sequence of rust myrtle Austropuccinia psidii MF-1, a brazilian biotype.</title>
        <authorList>
            <person name="Quecine M.C."/>
            <person name="Pachon D.M.R."/>
            <person name="Bonatelli M.L."/>
            <person name="Correr F.H."/>
            <person name="Franceschini L.M."/>
            <person name="Leite T.F."/>
            <person name="Margarido G.R.A."/>
            <person name="Almeida C.A."/>
            <person name="Ferrarezi J.A."/>
            <person name="Labate C.A."/>
        </authorList>
    </citation>
    <scope>NUCLEOTIDE SEQUENCE</scope>
    <source>
        <strain evidence="1">MF-1</strain>
    </source>
</reference>
<organism evidence="1 2">
    <name type="scientific">Austropuccinia psidii MF-1</name>
    <dbReference type="NCBI Taxonomy" id="1389203"/>
    <lineage>
        <taxon>Eukaryota</taxon>
        <taxon>Fungi</taxon>
        <taxon>Dikarya</taxon>
        <taxon>Basidiomycota</taxon>
        <taxon>Pucciniomycotina</taxon>
        <taxon>Pucciniomycetes</taxon>
        <taxon>Pucciniales</taxon>
        <taxon>Sphaerophragmiaceae</taxon>
        <taxon>Austropuccinia</taxon>
    </lineage>
</organism>
<dbReference type="AlphaFoldDB" id="A0A9Q3H5A2"/>